<sequence>MIPSTVSERKNCEDSENVLGFEMRLGNWRVRGNDDTSDHEADSINNSSYQNGNFQRDTHDSTDPTDSNTSKRCNSNLRGIRNVSNQQQKPRNGAGVNPKPTPRVSMVFSNDDIGADFFIEDEEPDDPETDLQEDIVTENPIPSPRSTTPAQETLSTASKRTRKDLPRDNTRKRVTHTVRWKRNICKGSFNSGSSYTNAKGKEKPARSIKPPCSEKCNRCERKLTNDERQNIFENFWALESIERKRDYITRLVDERVPATRSTSPECARKTVRSYHFVIDDREEVRVCKTMFINTLGLPDVWVETSLKKVGPNGLVPDQRGKHNNRPTKISEETIESVRTHINLFPRVASHYTRERTKREYLETNVHSIERMFKLYKEWAGENNVETPATISTYRNIFNTQFNLGFFLPKKDQCELCNKWKTATPEERKGIVQQYGVHLTNKRDVRKMHIRDVQRYKDGVQKLGGQADDTELQRYFQATRNHHGKTKA</sequence>
<feature type="region of interest" description="Disordered" evidence="1">
    <location>
        <begin position="137"/>
        <end position="171"/>
    </location>
</feature>
<name>A0A6P8Z6U6_THRPL</name>
<feature type="compositionally biased region" description="Polar residues" evidence="1">
    <location>
        <begin position="64"/>
        <end position="90"/>
    </location>
</feature>
<dbReference type="PANTHER" id="PTHR10773:SF19">
    <property type="match status" value="1"/>
</dbReference>
<feature type="compositionally biased region" description="Basic and acidic residues" evidence="1">
    <location>
        <begin position="31"/>
        <end position="42"/>
    </location>
</feature>
<dbReference type="Proteomes" id="UP000515158">
    <property type="component" value="Unplaced"/>
</dbReference>
<dbReference type="GeneID" id="117647858"/>
<feature type="region of interest" description="Disordered" evidence="1">
    <location>
        <begin position="30"/>
        <end position="107"/>
    </location>
</feature>
<dbReference type="KEGG" id="tpal:117647858"/>
<evidence type="ECO:0000256" key="1">
    <source>
        <dbReference type="SAM" id="MobiDB-lite"/>
    </source>
</evidence>
<dbReference type="OrthoDB" id="6774481at2759"/>
<dbReference type="InParanoid" id="A0A6P8Z6U6"/>
<accession>A0A6P8Z6U6</accession>
<dbReference type="AlphaFoldDB" id="A0A6P8Z6U6"/>
<organism evidence="3">
    <name type="scientific">Thrips palmi</name>
    <name type="common">Melon thrips</name>
    <dbReference type="NCBI Taxonomy" id="161013"/>
    <lineage>
        <taxon>Eukaryota</taxon>
        <taxon>Metazoa</taxon>
        <taxon>Ecdysozoa</taxon>
        <taxon>Arthropoda</taxon>
        <taxon>Hexapoda</taxon>
        <taxon>Insecta</taxon>
        <taxon>Pterygota</taxon>
        <taxon>Neoptera</taxon>
        <taxon>Paraneoptera</taxon>
        <taxon>Thysanoptera</taxon>
        <taxon>Terebrantia</taxon>
        <taxon>Thripoidea</taxon>
        <taxon>Thripidae</taxon>
        <taxon>Thrips</taxon>
    </lineage>
</organism>
<feature type="compositionally biased region" description="Polar residues" evidence="1">
    <location>
        <begin position="43"/>
        <end position="55"/>
    </location>
</feature>
<proteinExistence type="predicted"/>
<evidence type="ECO:0000313" key="3">
    <source>
        <dbReference type="RefSeq" id="XP_034245721.1"/>
    </source>
</evidence>
<gene>
    <name evidence="3" type="primary">LOC117647858</name>
</gene>
<protein>
    <submittedName>
        <fullName evidence="3">Uncharacterized protein LOC117647858</fullName>
    </submittedName>
</protein>
<feature type="compositionally biased region" description="Polar residues" evidence="1">
    <location>
        <begin position="144"/>
        <end position="158"/>
    </location>
</feature>
<evidence type="ECO:0000313" key="2">
    <source>
        <dbReference type="Proteomes" id="UP000515158"/>
    </source>
</evidence>
<keyword evidence="2" id="KW-1185">Reference proteome</keyword>
<dbReference type="PANTHER" id="PTHR10773">
    <property type="entry name" value="DNA-DIRECTED RNA POLYMERASES I, II, AND III SUBUNIT RPABC2"/>
    <property type="match status" value="1"/>
</dbReference>
<reference evidence="3" key="1">
    <citation type="submission" date="2025-08" db="UniProtKB">
        <authorList>
            <consortium name="RefSeq"/>
        </authorList>
    </citation>
    <scope>IDENTIFICATION</scope>
    <source>
        <tissue evidence="3">Total insect</tissue>
    </source>
</reference>
<dbReference type="RefSeq" id="XP_034245721.1">
    <property type="nucleotide sequence ID" value="XM_034389830.1"/>
</dbReference>